<dbReference type="AlphaFoldDB" id="A0A9E5DEY4"/>
<dbReference type="RefSeq" id="WP_261596692.1">
    <property type="nucleotide sequence ID" value="NZ_VHLL01000002.1"/>
</dbReference>
<sequence length="185" mass="21396">MDLLAGLNRDLDYAERLKDGLTVGLFGSFKRSHLEALRHHLREREGFNARISYDLTASHPKEPGEDERAYDFRLAEALIEESRVYIVHFFREEEGEYGINDSATLEIGILYGLSAASPQVSRYTLILCEEGYDARNIGGMRRGIRPYTEREWRWHDFEDHDEAVLSATQFCYDCLLDSSRSPRVI</sequence>
<proteinExistence type="predicted"/>
<reference evidence="1" key="1">
    <citation type="submission" date="2019-06" db="EMBL/GenBank/DDBJ databases">
        <title>Methanoculleus strain from Tamsui River, Taipei, Taiwan.</title>
        <authorList>
            <person name="You Y.-T."/>
            <person name="Chen S.-C."/>
            <person name="Lai S.-J."/>
            <person name="Lee Y.-C."/>
            <person name="Lai M.-C."/>
        </authorList>
    </citation>
    <scope>NUCLEOTIDE SEQUENCE</scope>
    <source>
        <strain evidence="1">Afa-1</strain>
    </source>
</reference>
<protein>
    <submittedName>
        <fullName evidence="1">Uncharacterized protein</fullName>
    </submittedName>
</protein>
<gene>
    <name evidence="1" type="ORF">FKB36_03720</name>
</gene>
<keyword evidence="2" id="KW-1185">Reference proteome</keyword>
<evidence type="ECO:0000313" key="1">
    <source>
        <dbReference type="EMBL" id="MCT8336626.1"/>
    </source>
</evidence>
<dbReference type="Proteomes" id="UP001065682">
    <property type="component" value="Unassembled WGS sequence"/>
</dbReference>
<dbReference type="EMBL" id="VHLL01000002">
    <property type="protein sequence ID" value="MCT8336626.1"/>
    <property type="molecule type" value="Genomic_DNA"/>
</dbReference>
<evidence type="ECO:0000313" key="2">
    <source>
        <dbReference type="Proteomes" id="UP001065682"/>
    </source>
</evidence>
<name>A0A9E5DEY4_9EURY</name>
<organism evidence="1 2">
    <name type="scientific">Methanoculleus formosensis</name>
    <dbReference type="NCBI Taxonomy" id="2590886"/>
    <lineage>
        <taxon>Archaea</taxon>
        <taxon>Methanobacteriati</taxon>
        <taxon>Methanobacteriota</taxon>
        <taxon>Stenosarchaea group</taxon>
        <taxon>Methanomicrobia</taxon>
        <taxon>Methanomicrobiales</taxon>
        <taxon>Methanomicrobiaceae</taxon>
        <taxon>Methanoculleus</taxon>
    </lineage>
</organism>
<comment type="caution">
    <text evidence="1">The sequence shown here is derived from an EMBL/GenBank/DDBJ whole genome shotgun (WGS) entry which is preliminary data.</text>
</comment>
<accession>A0A9E5DEY4</accession>